<proteinExistence type="predicted"/>
<dbReference type="EMBL" id="CALNXJ010000036">
    <property type="protein sequence ID" value="CAH3142436.1"/>
    <property type="molecule type" value="Genomic_DNA"/>
</dbReference>
<protein>
    <submittedName>
        <fullName evidence="2">Uncharacterized protein</fullName>
    </submittedName>
</protein>
<organism evidence="2 3">
    <name type="scientific">Pocillopora meandrina</name>
    <dbReference type="NCBI Taxonomy" id="46732"/>
    <lineage>
        <taxon>Eukaryota</taxon>
        <taxon>Metazoa</taxon>
        <taxon>Cnidaria</taxon>
        <taxon>Anthozoa</taxon>
        <taxon>Hexacorallia</taxon>
        <taxon>Scleractinia</taxon>
        <taxon>Astrocoeniina</taxon>
        <taxon>Pocilloporidae</taxon>
        <taxon>Pocillopora</taxon>
    </lineage>
</organism>
<reference evidence="2 3" key="1">
    <citation type="submission" date="2022-05" db="EMBL/GenBank/DDBJ databases">
        <authorList>
            <consortium name="Genoscope - CEA"/>
            <person name="William W."/>
        </authorList>
    </citation>
    <scope>NUCLEOTIDE SEQUENCE [LARGE SCALE GENOMIC DNA]</scope>
</reference>
<gene>
    <name evidence="2" type="ORF">PMEA_00020203</name>
</gene>
<evidence type="ECO:0000313" key="3">
    <source>
        <dbReference type="Proteomes" id="UP001159428"/>
    </source>
</evidence>
<evidence type="ECO:0000313" key="2">
    <source>
        <dbReference type="EMBL" id="CAH3142436.1"/>
    </source>
</evidence>
<comment type="caution">
    <text evidence="2">The sequence shown here is derived from an EMBL/GenBank/DDBJ whole genome shotgun (WGS) entry which is preliminary data.</text>
</comment>
<sequence length="103" mass="11279">MTLGKFEFVKSAGSNIVLLQVPRGQERSARVLKHISGQGPLCIRAWEVLSCEERHSIYEYDDSLLANDKDIRDYSEGHTLLPVSNPIAEPGPSGTDTDVAPPS</sequence>
<name>A0AAU9XBF3_9CNID</name>
<dbReference type="AlphaFoldDB" id="A0AAU9XBF3"/>
<feature type="region of interest" description="Disordered" evidence="1">
    <location>
        <begin position="80"/>
        <end position="103"/>
    </location>
</feature>
<evidence type="ECO:0000256" key="1">
    <source>
        <dbReference type="SAM" id="MobiDB-lite"/>
    </source>
</evidence>
<keyword evidence="3" id="KW-1185">Reference proteome</keyword>
<dbReference type="Proteomes" id="UP001159428">
    <property type="component" value="Unassembled WGS sequence"/>
</dbReference>
<accession>A0AAU9XBF3</accession>